<reference evidence="1" key="2">
    <citation type="journal article" date="2015" name="Data Brief">
        <title>Shoot transcriptome of the giant reed, Arundo donax.</title>
        <authorList>
            <person name="Barrero R.A."/>
            <person name="Guerrero F.D."/>
            <person name="Moolhuijzen P."/>
            <person name="Goolsby J.A."/>
            <person name="Tidwell J."/>
            <person name="Bellgard S.E."/>
            <person name="Bellgard M.I."/>
        </authorList>
    </citation>
    <scope>NUCLEOTIDE SEQUENCE</scope>
    <source>
        <tissue evidence="1">Shoot tissue taken approximately 20 cm above the soil surface</tissue>
    </source>
</reference>
<reference evidence="1" key="1">
    <citation type="submission" date="2014-09" db="EMBL/GenBank/DDBJ databases">
        <authorList>
            <person name="Magalhaes I.L.F."/>
            <person name="Oliveira U."/>
            <person name="Santos F.R."/>
            <person name="Vidigal T.H.D.A."/>
            <person name="Brescovit A.D."/>
            <person name="Santos A.J."/>
        </authorList>
    </citation>
    <scope>NUCLEOTIDE SEQUENCE</scope>
    <source>
        <tissue evidence="1">Shoot tissue taken approximately 20 cm above the soil surface</tissue>
    </source>
</reference>
<evidence type="ECO:0000313" key="1">
    <source>
        <dbReference type="EMBL" id="JAD21834.1"/>
    </source>
</evidence>
<proteinExistence type="predicted"/>
<sequence>MILFIFLGTGRSKLLFASLDKVSQNFCLVGGIRVGWDEPVPCLVDWIRIVMLIWHVGPTCHILIFC</sequence>
<accession>A0A0A8Y6Z5</accession>
<dbReference type="EMBL" id="GBRH01276061">
    <property type="protein sequence ID" value="JAD21834.1"/>
    <property type="molecule type" value="Transcribed_RNA"/>
</dbReference>
<name>A0A0A8Y6Z5_ARUDO</name>
<protein>
    <submittedName>
        <fullName evidence="1">Uncharacterized protein</fullName>
    </submittedName>
</protein>
<organism evidence="1">
    <name type="scientific">Arundo donax</name>
    <name type="common">Giant reed</name>
    <name type="synonym">Donax arundinaceus</name>
    <dbReference type="NCBI Taxonomy" id="35708"/>
    <lineage>
        <taxon>Eukaryota</taxon>
        <taxon>Viridiplantae</taxon>
        <taxon>Streptophyta</taxon>
        <taxon>Embryophyta</taxon>
        <taxon>Tracheophyta</taxon>
        <taxon>Spermatophyta</taxon>
        <taxon>Magnoliopsida</taxon>
        <taxon>Liliopsida</taxon>
        <taxon>Poales</taxon>
        <taxon>Poaceae</taxon>
        <taxon>PACMAD clade</taxon>
        <taxon>Arundinoideae</taxon>
        <taxon>Arundineae</taxon>
        <taxon>Arundo</taxon>
    </lineage>
</organism>
<dbReference type="AlphaFoldDB" id="A0A0A8Y6Z5"/>